<protein>
    <recommendedName>
        <fullName evidence="4">NADPH:quinone reductase</fullName>
        <ecNumber evidence="4">1.6.5.5</ecNumber>
    </recommendedName>
</protein>
<reference evidence="7 8" key="1">
    <citation type="submission" date="2023-10" db="EMBL/GenBank/DDBJ databases">
        <title>Description of Microbulbifer bruguierae sp. nov., isolated from the sediments of mangrove plant Bruguiera sexangula and comparative genomic analyses of the genus Microbulbifer.</title>
        <authorList>
            <person name="Long M."/>
        </authorList>
    </citation>
    <scope>NUCLEOTIDE SEQUENCE [LARGE SCALE GENOMIC DNA]</scope>
    <source>
        <strain evidence="7 8">SPO729</strain>
    </source>
</reference>
<dbReference type="EMBL" id="CP137555">
    <property type="protein sequence ID" value="WOX07015.1"/>
    <property type="molecule type" value="Genomic_DNA"/>
</dbReference>
<dbReference type="GO" id="GO:0003960">
    <property type="term" value="F:quinone reductase (NADPH) activity"/>
    <property type="evidence" value="ECO:0007669"/>
    <property type="project" value="UniProtKB-EC"/>
</dbReference>
<organism evidence="7 8">
    <name type="scientific">Microbulbifer pacificus</name>
    <dbReference type="NCBI Taxonomy" id="407164"/>
    <lineage>
        <taxon>Bacteria</taxon>
        <taxon>Pseudomonadati</taxon>
        <taxon>Pseudomonadota</taxon>
        <taxon>Gammaproteobacteria</taxon>
        <taxon>Cellvibrionales</taxon>
        <taxon>Microbulbiferaceae</taxon>
        <taxon>Microbulbifer</taxon>
    </lineage>
</organism>
<name>A0AAU0N2L6_9GAMM</name>
<dbReference type="AlphaFoldDB" id="A0AAU0N2L6"/>
<evidence type="ECO:0000313" key="7">
    <source>
        <dbReference type="EMBL" id="WOX07015.1"/>
    </source>
</evidence>
<comment type="similarity">
    <text evidence="1">Belongs to the zinc-containing alcohol dehydrogenase family. Quinone oxidoreductase subfamily.</text>
</comment>
<keyword evidence="8" id="KW-1185">Reference proteome</keyword>
<evidence type="ECO:0000259" key="6">
    <source>
        <dbReference type="SMART" id="SM00829"/>
    </source>
</evidence>
<dbReference type="KEGG" id="mpaf:R5R33_07750"/>
<dbReference type="CDD" id="cd05286">
    <property type="entry name" value="QOR2"/>
    <property type="match status" value="1"/>
</dbReference>
<evidence type="ECO:0000256" key="1">
    <source>
        <dbReference type="ARBA" id="ARBA00010371"/>
    </source>
</evidence>
<dbReference type="GO" id="GO:0008270">
    <property type="term" value="F:zinc ion binding"/>
    <property type="evidence" value="ECO:0007669"/>
    <property type="project" value="InterPro"/>
</dbReference>
<dbReference type="InterPro" id="IPR020843">
    <property type="entry name" value="ER"/>
</dbReference>
<dbReference type="InterPro" id="IPR047618">
    <property type="entry name" value="QOR-like"/>
</dbReference>
<evidence type="ECO:0000256" key="5">
    <source>
        <dbReference type="ARBA" id="ARBA00048980"/>
    </source>
</evidence>
<feature type="domain" description="Enoyl reductase (ER)" evidence="6">
    <location>
        <begin position="11"/>
        <end position="322"/>
    </location>
</feature>
<dbReference type="InterPro" id="IPR036291">
    <property type="entry name" value="NAD(P)-bd_dom_sf"/>
</dbReference>
<dbReference type="PANTHER" id="PTHR48106">
    <property type="entry name" value="QUINONE OXIDOREDUCTASE PIG3-RELATED"/>
    <property type="match status" value="1"/>
</dbReference>
<dbReference type="SUPFAM" id="SSF50129">
    <property type="entry name" value="GroES-like"/>
    <property type="match status" value="1"/>
</dbReference>
<keyword evidence="3" id="KW-0560">Oxidoreductase</keyword>
<keyword evidence="2" id="KW-0521">NADP</keyword>
<comment type="catalytic activity">
    <reaction evidence="5">
        <text>2 a quinone + NADPH + H(+) = 2 a 1,4-benzosemiquinone + NADP(+)</text>
        <dbReference type="Rhea" id="RHEA:14269"/>
        <dbReference type="ChEBI" id="CHEBI:15378"/>
        <dbReference type="ChEBI" id="CHEBI:57783"/>
        <dbReference type="ChEBI" id="CHEBI:58349"/>
        <dbReference type="ChEBI" id="CHEBI:132124"/>
        <dbReference type="ChEBI" id="CHEBI:134225"/>
        <dbReference type="EC" id="1.6.5.5"/>
    </reaction>
</comment>
<dbReference type="Pfam" id="PF00107">
    <property type="entry name" value="ADH_zinc_N"/>
    <property type="match status" value="1"/>
</dbReference>
<dbReference type="InterPro" id="IPR011032">
    <property type="entry name" value="GroES-like_sf"/>
</dbReference>
<dbReference type="SMART" id="SM00829">
    <property type="entry name" value="PKS_ER"/>
    <property type="match status" value="1"/>
</dbReference>
<sequence length="324" mass="34033">MTQAIRFFTAGGPDVLRLEELELPELAAGEVRVRQYAIGVNFADTYYRRGIFPATLPACPGSEAAGVVEAVGPGVTAFVPGDRVAYGASEPGSYVSERNLPASVLTKLPDAIDFEAAAGMMSAGLTAGYLLRKMWPLQAGDTILFTAAAGGVGQIAVQWAKALGLTVIGTVGSKDKIAIALAAGCDHVIDHSTEDLAARVRDITDGQGVSVAYDSVGKLTFAGSLKSVKTRGLLVSFGTASGAPPDLNLMELVLNGSLYVTRPGVAHYVADPAEREELSRELLDHVESGRIRIAVNHRYELADAAKAHEDLESRRTSGSLVLLP</sequence>
<gene>
    <name evidence="7" type="ORF">R5R33_07750</name>
</gene>
<dbReference type="Proteomes" id="UP001302477">
    <property type="component" value="Chromosome"/>
</dbReference>
<dbReference type="GO" id="GO:0035925">
    <property type="term" value="F:mRNA 3'-UTR AU-rich region binding"/>
    <property type="evidence" value="ECO:0007669"/>
    <property type="project" value="TreeGrafter"/>
</dbReference>
<evidence type="ECO:0000256" key="3">
    <source>
        <dbReference type="ARBA" id="ARBA00023002"/>
    </source>
</evidence>
<evidence type="ECO:0000256" key="2">
    <source>
        <dbReference type="ARBA" id="ARBA00022857"/>
    </source>
</evidence>
<evidence type="ECO:0000256" key="4">
    <source>
        <dbReference type="ARBA" id="ARBA00038919"/>
    </source>
</evidence>
<dbReference type="InterPro" id="IPR002364">
    <property type="entry name" value="Quin_OxRdtase/zeta-crystal_CS"/>
</dbReference>
<dbReference type="PANTHER" id="PTHR48106:SF13">
    <property type="entry name" value="QUINONE OXIDOREDUCTASE-RELATED"/>
    <property type="match status" value="1"/>
</dbReference>
<dbReference type="GO" id="GO:0005829">
    <property type="term" value="C:cytosol"/>
    <property type="evidence" value="ECO:0007669"/>
    <property type="project" value="TreeGrafter"/>
</dbReference>
<dbReference type="InterPro" id="IPR013149">
    <property type="entry name" value="ADH-like_C"/>
</dbReference>
<accession>A0AAU0N2L6</accession>
<dbReference type="EC" id="1.6.5.5" evidence="4"/>
<evidence type="ECO:0000313" key="8">
    <source>
        <dbReference type="Proteomes" id="UP001302477"/>
    </source>
</evidence>
<dbReference type="GO" id="GO:0070402">
    <property type="term" value="F:NADPH binding"/>
    <property type="evidence" value="ECO:0007669"/>
    <property type="project" value="TreeGrafter"/>
</dbReference>
<dbReference type="PROSITE" id="PS01162">
    <property type="entry name" value="QOR_ZETA_CRYSTAL"/>
    <property type="match status" value="1"/>
</dbReference>
<dbReference type="Pfam" id="PF08240">
    <property type="entry name" value="ADH_N"/>
    <property type="match status" value="1"/>
</dbReference>
<proteinExistence type="inferred from homology"/>
<dbReference type="RefSeq" id="WP_318955448.1">
    <property type="nucleotide sequence ID" value="NZ_CP137555.1"/>
</dbReference>
<dbReference type="Gene3D" id="3.40.50.720">
    <property type="entry name" value="NAD(P)-binding Rossmann-like Domain"/>
    <property type="match status" value="1"/>
</dbReference>
<dbReference type="FunFam" id="3.40.50.720:FF:000053">
    <property type="entry name" value="Quinone oxidoreductase 1"/>
    <property type="match status" value="1"/>
</dbReference>
<dbReference type="InterPro" id="IPR013154">
    <property type="entry name" value="ADH-like_N"/>
</dbReference>
<dbReference type="Gene3D" id="3.90.180.10">
    <property type="entry name" value="Medium-chain alcohol dehydrogenases, catalytic domain"/>
    <property type="match status" value="1"/>
</dbReference>
<dbReference type="SUPFAM" id="SSF51735">
    <property type="entry name" value="NAD(P)-binding Rossmann-fold domains"/>
    <property type="match status" value="1"/>
</dbReference>